<evidence type="ECO:0000313" key="2">
    <source>
        <dbReference type="Proteomes" id="UP000887577"/>
    </source>
</evidence>
<reference evidence="3" key="1">
    <citation type="submission" date="2022-11" db="UniProtKB">
        <authorList>
            <consortium name="WormBaseParasite"/>
        </authorList>
    </citation>
    <scope>IDENTIFICATION</scope>
</reference>
<feature type="region of interest" description="Disordered" evidence="1">
    <location>
        <begin position="125"/>
        <end position="164"/>
    </location>
</feature>
<evidence type="ECO:0000313" key="3">
    <source>
        <dbReference type="WBParaSite" id="PSU_v2.g1224.t1"/>
    </source>
</evidence>
<keyword evidence="2" id="KW-1185">Reference proteome</keyword>
<name>A0A914XYF9_9BILA</name>
<dbReference type="Proteomes" id="UP000887577">
    <property type="component" value="Unplaced"/>
</dbReference>
<dbReference type="WBParaSite" id="PSU_v2.g1224.t1">
    <property type="protein sequence ID" value="PSU_v2.g1224.t1"/>
    <property type="gene ID" value="PSU_v2.g1224"/>
</dbReference>
<organism evidence="2 3">
    <name type="scientific">Panagrolaimus superbus</name>
    <dbReference type="NCBI Taxonomy" id="310955"/>
    <lineage>
        <taxon>Eukaryota</taxon>
        <taxon>Metazoa</taxon>
        <taxon>Ecdysozoa</taxon>
        <taxon>Nematoda</taxon>
        <taxon>Chromadorea</taxon>
        <taxon>Rhabditida</taxon>
        <taxon>Tylenchina</taxon>
        <taxon>Panagrolaimomorpha</taxon>
        <taxon>Panagrolaimoidea</taxon>
        <taxon>Panagrolaimidae</taxon>
        <taxon>Panagrolaimus</taxon>
    </lineage>
</organism>
<feature type="compositionally biased region" description="Polar residues" evidence="1">
    <location>
        <begin position="125"/>
        <end position="134"/>
    </location>
</feature>
<sequence>MAVVFRTDTNELIDELVDLIDYGVIDARIDPIEEKLYRLDENATMKNSKRLAKIQKDLEERTRVIVLRAALAINGVNPAKEFEIEMEASGMAGGRRRHIDMVNQTQQLSFSSGRGLLNRFVNRFTNSGRHSSSQNPPPPNVAGIGHPNASSNDQGLSDTDMMDP</sequence>
<accession>A0A914XYF9</accession>
<dbReference type="AlphaFoldDB" id="A0A914XYF9"/>
<evidence type="ECO:0000256" key="1">
    <source>
        <dbReference type="SAM" id="MobiDB-lite"/>
    </source>
</evidence>
<protein>
    <submittedName>
        <fullName evidence="3">Uncharacterized protein</fullName>
    </submittedName>
</protein>
<proteinExistence type="predicted"/>
<feature type="compositionally biased region" description="Polar residues" evidence="1">
    <location>
        <begin position="148"/>
        <end position="157"/>
    </location>
</feature>